<evidence type="ECO:0000313" key="2">
    <source>
        <dbReference type="EMBL" id="MFC4586355.1"/>
    </source>
</evidence>
<dbReference type="EC" id="3.1.-.-" evidence="2"/>
<reference evidence="3" key="1">
    <citation type="journal article" date="2019" name="Int. J. Syst. Evol. Microbiol.">
        <title>The Global Catalogue of Microorganisms (GCM) 10K type strain sequencing project: providing services to taxonomists for standard genome sequencing and annotation.</title>
        <authorList>
            <consortium name="The Broad Institute Genomics Platform"/>
            <consortium name="The Broad Institute Genome Sequencing Center for Infectious Disease"/>
            <person name="Wu L."/>
            <person name="Ma J."/>
        </authorList>
    </citation>
    <scope>NUCLEOTIDE SEQUENCE [LARGE SCALE GENOMIC DNA]</scope>
    <source>
        <strain evidence="3">CCUG 49560</strain>
    </source>
</reference>
<accession>A0ABV9EDA0</accession>
<dbReference type="InterPro" id="IPR002925">
    <property type="entry name" value="Dienelactn_hydro"/>
</dbReference>
<dbReference type="Gene3D" id="3.40.50.1820">
    <property type="entry name" value="alpha/beta hydrolase"/>
    <property type="match status" value="1"/>
</dbReference>
<comment type="caution">
    <text evidence="2">The sequence shown here is derived from an EMBL/GenBank/DDBJ whole genome shotgun (WGS) entry which is preliminary data.</text>
</comment>
<keyword evidence="2" id="KW-0378">Hydrolase</keyword>
<gene>
    <name evidence="2" type="ORF">ACFO8L_09740</name>
</gene>
<dbReference type="InterPro" id="IPR051049">
    <property type="entry name" value="Dienelactone_hydrolase-like"/>
</dbReference>
<name>A0ABV9EDA0_9ACTN</name>
<dbReference type="SUPFAM" id="SSF53474">
    <property type="entry name" value="alpha/beta-Hydrolases"/>
    <property type="match status" value="1"/>
</dbReference>
<dbReference type="EMBL" id="JBHSFN010000004">
    <property type="protein sequence ID" value="MFC4586355.1"/>
    <property type="molecule type" value="Genomic_DNA"/>
</dbReference>
<dbReference type="InterPro" id="IPR029058">
    <property type="entry name" value="AB_hydrolase_fold"/>
</dbReference>
<dbReference type="RefSeq" id="WP_262843692.1">
    <property type="nucleotide sequence ID" value="NZ_JANZYP010000020.1"/>
</dbReference>
<dbReference type="PANTHER" id="PTHR46623">
    <property type="entry name" value="CARBOXYMETHYLENEBUTENOLIDASE-RELATED"/>
    <property type="match status" value="1"/>
</dbReference>
<protein>
    <submittedName>
        <fullName evidence="2">Dienelactone hydrolase family protein</fullName>
        <ecNumber evidence="2">3.1.-.-</ecNumber>
    </submittedName>
</protein>
<feature type="domain" description="Dienelactone hydrolase" evidence="1">
    <location>
        <begin position="16"/>
        <end position="237"/>
    </location>
</feature>
<organism evidence="2 3">
    <name type="scientific">Sphaerisporangium corydalis</name>
    <dbReference type="NCBI Taxonomy" id="1441875"/>
    <lineage>
        <taxon>Bacteria</taxon>
        <taxon>Bacillati</taxon>
        <taxon>Actinomycetota</taxon>
        <taxon>Actinomycetes</taxon>
        <taxon>Streptosporangiales</taxon>
        <taxon>Streptosporangiaceae</taxon>
        <taxon>Sphaerisporangium</taxon>
    </lineage>
</organism>
<dbReference type="Proteomes" id="UP001595891">
    <property type="component" value="Unassembled WGS sequence"/>
</dbReference>
<evidence type="ECO:0000313" key="3">
    <source>
        <dbReference type="Proteomes" id="UP001595891"/>
    </source>
</evidence>
<proteinExistence type="predicted"/>
<sequence>MPRVDTQIPTPDGHSDATLHLPDGDGPWPGVLVFPDAGGTRETFLRMGDRLAGMGYVALIPDTYYRAGQWAPFDVATLFTDDQERARMGKLAGVLTNDRIVSDSGAYADFLLARPEVSGTAIGTTGYCLGGRMSLIAATGLGDRIAAAASFHGGRLAVADDPSSPHLAAGRITATVYVAGAENDGSFTTEQAGLLRDALGGAGVDHTVEIYPAGHGFAVPDNPTYDEAAATRHWAALDRLYGTSLSG</sequence>
<dbReference type="Pfam" id="PF01738">
    <property type="entry name" value="DLH"/>
    <property type="match status" value="1"/>
</dbReference>
<dbReference type="GO" id="GO:0016787">
    <property type="term" value="F:hydrolase activity"/>
    <property type="evidence" value="ECO:0007669"/>
    <property type="project" value="UniProtKB-KW"/>
</dbReference>
<keyword evidence="3" id="KW-1185">Reference proteome</keyword>
<dbReference type="PANTHER" id="PTHR46623:SF10">
    <property type="entry name" value="CARBOXYMETHYLENEBUTENOLIDASE HOMOLOG"/>
    <property type="match status" value="1"/>
</dbReference>
<evidence type="ECO:0000259" key="1">
    <source>
        <dbReference type="Pfam" id="PF01738"/>
    </source>
</evidence>